<organism evidence="1 2">
    <name type="scientific">Thelephora terrestris</name>
    <dbReference type="NCBI Taxonomy" id="56493"/>
    <lineage>
        <taxon>Eukaryota</taxon>
        <taxon>Fungi</taxon>
        <taxon>Dikarya</taxon>
        <taxon>Basidiomycota</taxon>
        <taxon>Agaricomycotina</taxon>
        <taxon>Agaricomycetes</taxon>
        <taxon>Thelephorales</taxon>
        <taxon>Thelephoraceae</taxon>
        <taxon>Thelephora</taxon>
    </lineage>
</organism>
<sequence length="230" mass="26582">MAPGNRSLSKPAVIRIIRFPIQDTDWYPRSPGPEWPWRVIMSCWEIGSLTCRSIPRTRVAEYGLVPDDLLTAWKAVERKLPTIIDTVKWRACACDDGFGLIHLLVLGVIHSSWRRRCLLLLPPPQAHCGPPVPAILRARRSDFLAYLRPHCSDTGTREDYRVLAEEWMSKERRIHWVRFWYEAPRGAPIWYSTYTGLRYRWPFEISLDGPPEDLALNMMSVCARVIEAVG</sequence>
<keyword evidence="2" id="KW-1185">Reference proteome</keyword>
<evidence type="ECO:0000313" key="1">
    <source>
        <dbReference type="EMBL" id="KAF9784506.1"/>
    </source>
</evidence>
<reference evidence="1" key="2">
    <citation type="submission" date="2020-11" db="EMBL/GenBank/DDBJ databases">
        <authorList>
            <consortium name="DOE Joint Genome Institute"/>
            <person name="Kuo A."/>
            <person name="Miyauchi S."/>
            <person name="Kiss E."/>
            <person name="Drula E."/>
            <person name="Kohler A."/>
            <person name="Sanchez-Garcia M."/>
            <person name="Andreopoulos B."/>
            <person name="Barry K.W."/>
            <person name="Bonito G."/>
            <person name="Buee M."/>
            <person name="Carver A."/>
            <person name="Chen C."/>
            <person name="Cichocki N."/>
            <person name="Clum A."/>
            <person name="Culley D."/>
            <person name="Crous P.W."/>
            <person name="Fauchery L."/>
            <person name="Girlanda M."/>
            <person name="Hayes R."/>
            <person name="Keri Z."/>
            <person name="Labutti K."/>
            <person name="Lipzen A."/>
            <person name="Lombard V."/>
            <person name="Magnuson J."/>
            <person name="Maillard F."/>
            <person name="Morin E."/>
            <person name="Murat C."/>
            <person name="Nolan M."/>
            <person name="Ohm R."/>
            <person name="Pangilinan J."/>
            <person name="Pereira M."/>
            <person name="Perotto S."/>
            <person name="Peter M."/>
            <person name="Riley R."/>
            <person name="Sitrit Y."/>
            <person name="Stielow B."/>
            <person name="Szollosi G."/>
            <person name="Zifcakova L."/>
            <person name="Stursova M."/>
            <person name="Spatafora J.W."/>
            <person name="Tedersoo L."/>
            <person name="Vaario L.-M."/>
            <person name="Yamada A."/>
            <person name="Yan M."/>
            <person name="Wang P."/>
            <person name="Xu J."/>
            <person name="Bruns T."/>
            <person name="Baldrian P."/>
            <person name="Vilgalys R."/>
            <person name="Henrissat B."/>
            <person name="Grigoriev I.V."/>
            <person name="Hibbett D."/>
            <person name="Nagy L.G."/>
            <person name="Martin F.M."/>
        </authorList>
    </citation>
    <scope>NUCLEOTIDE SEQUENCE</scope>
    <source>
        <strain evidence="1">UH-Tt-Lm1</strain>
    </source>
</reference>
<protein>
    <submittedName>
        <fullName evidence="1">Uncharacterized protein</fullName>
    </submittedName>
</protein>
<evidence type="ECO:0000313" key="2">
    <source>
        <dbReference type="Proteomes" id="UP000736335"/>
    </source>
</evidence>
<name>A0A9P6HCN7_9AGAM</name>
<dbReference type="Proteomes" id="UP000736335">
    <property type="component" value="Unassembled WGS sequence"/>
</dbReference>
<gene>
    <name evidence="1" type="ORF">BJ322DRAFT_850462</name>
</gene>
<accession>A0A9P6HCN7</accession>
<dbReference type="EMBL" id="WIUZ02000008">
    <property type="protein sequence ID" value="KAF9784506.1"/>
    <property type="molecule type" value="Genomic_DNA"/>
</dbReference>
<dbReference type="AlphaFoldDB" id="A0A9P6HCN7"/>
<proteinExistence type="predicted"/>
<reference evidence="1" key="1">
    <citation type="journal article" date="2020" name="Nat. Commun.">
        <title>Large-scale genome sequencing of mycorrhizal fungi provides insights into the early evolution of symbiotic traits.</title>
        <authorList>
            <person name="Miyauchi S."/>
            <person name="Kiss E."/>
            <person name="Kuo A."/>
            <person name="Drula E."/>
            <person name="Kohler A."/>
            <person name="Sanchez-Garcia M."/>
            <person name="Morin E."/>
            <person name="Andreopoulos B."/>
            <person name="Barry K.W."/>
            <person name="Bonito G."/>
            <person name="Buee M."/>
            <person name="Carver A."/>
            <person name="Chen C."/>
            <person name="Cichocki N."/>
            <person name="Clum A."/>
            <person name="Culley D."/>
            <person name="Crous P.W."/>
            <person name="Fauchery L."/>
            <person name="Girlanda M."/>
            <person name="Hayes R.D."/>
            <person name="Keri Z."/>
            <person name="LaButti K."/>
            <person name="Lipzen A."/>
            <person name="Lombard V."/>
            <person name="Magnuson J."/>
            <person name="Maillard F."/>
            <person name="Murat C."/>
            <person name="Nolan M."/>
            <person name="Ohm R.A."/>
            <person name="Pangilinan J."/>
            <person name="Pereira M.F."/>
            <person name="Perotto S."/>
            <person name="Peter M."/>
            <person name="Pfister S."/>
            <person name="Riley R."/>
            <person name="Sitrit Y."/>
            <person name="Stielow J.B."/>
            <person name="Szollosi G."/>
            <person name="Zifcakova L."/>
            <person name="Stursova M."/>
            <person name="Spatafora J.W."/>
            <person name="Tedersoo L."/>
            <person name="Vaario L.M."/>
            <person name="Yamada A."/>
            <person name="Yan M."/>
            <person name="Wang P."/>
            <person name="Xu J."/>
            <person name="Bruns T."/>
            <person name="Baldrian P."/>
            <person name="Vilgalys R."/>
            <person name="Dunand C."/>
            <person name="Henrissat B."/>
            <person name="Grigoriev I.V."/>
            <person name="Hibbett D."/>
            <person name="Nagy L.G."/>
            <person name="Martin F.M."/>
        </authorList>
    </citation>
    <scope>NUCLEOTIDE SEQUENCE</scope>
    <source>
        <strain evidence="1">UH-Tt-Lm1</strain>
    </source>
</reference>
<comment type="caution">
    <text evidence="1">The sequence shown here is derived from an EMBL/GenBank/DDBJ whole genome shotgun (WGS) entry which is preliminary data.</text>
</comment>